<gene>
    <name evidence="1" type="ORF">L211DRAFT_864929</name>
</gene>
<dbReference type="Proteomes" id="UP000267821">
    <property type="component" value="Unassembled WGS sequence"/>
</dbReference>
<dbReference type="PANTHER" id="PTHR28086">
    <property type="entry name" value="UPF0662 PROTEIN YPL260W"/>
    <property type="match status" value="1"/>
</dbReference>
<dbReference type="AlphaFoldDB" id="A0A3N4LZF8"/>
<reference evidence="1 2" key="1">
    <citation type="journal article" date="2018" name="Nat. Ecol. Evol.">
        <title>Pezizomycetes genomes reveal the molecular basis of ectomycorrhizal truffle lifestyle.</title>
        <authorList>
            <person name="Murat C."/>
            <person name="Payen T."/>
            <person name="Noel B."/>
            <person name="Kuo A."/>
            <person name="Morin E."/>
            <person name="Chen J."/>
            <person name="Kohler A."/>
            <person name="Krizsan K."/>
            <person name="Balestrini R."/>
            <person name="Da Silva C."/>
            <person name="Montanini B."/>
            <person name="Hainaut M."/>
            <person name="Levati E."/>
            <person name="Barry K.W."/>
            <person name="Belfiori B."/>
            <person name="Cichocki N."/>
            <person name="Clum A."/>
            <person name="Dockter R.B."/>
            <person name="Fauchery L."/>
            <person name="Guy J."/>
            <person name="Iotti M."/>
            <person name="Le Tacon F."/>
            <person name="Lindquist E.A."/>
            <person name="Lipzen A."/>
            <person name="Malagnac F."/>
            <person name="Mello A."/>
            <person name="Molinier V."/>
            <person name="Miyauchi S."/>
            <person name="Poulain J."/>
            <person name="Riccioni C."/>
            <person name="Rubini A."/>
            <person name="Sitrit Y."/>
            <person name="Splivallo R."/>
            <person name="Traeger S."/>
            <person name="Wang M."/>
            <person name="Zifcakova L."/>
            <person name="Wipf D."/>
            <person name="Zambonelli A."/>
            <person name="Paolocci F."/>
            <person name="Nowrousian M."/>
            <person name="Ottonello S."/>
            <person name="Baldrian P."/>
            <person name="Spatafora J.W."/>
            <person name="Henrissat B."/>
            <person name="Nagy L.G."/>
            <person name="Aury J.M."/>
            <person name="Wincker P."/>
            <person name="Grigoriev I.V."/>
            <person name="Bonfante P."/>
            <person name="Martin F.M."/>
        </authorList>
    </citation>
    <scope>NUCLEOTIDE SEQUENCE [LARGE SCALE GENOMIC DNA]</scope>
    <source>
        <strain evidence="1 2">ATCC MYA-4762</strain>
    </source>
</reference>
<dbReference type="EMBL" id="ML121529">
    <property type="protein sequence ID" value="RPB28306.1"/>
    <property type="molecule type" value="Genomic_DNA"/>
</dbReference>
<dbReference type="OrthoDB" id="2011986at2759"/>
<dbReference type="InterPro" id="IPR018810">
    <property type="entry name" value="UPF0662"/>
</dbReference>
<proteinExistence type="predicted"/>
<evidence type="ECO:0000313" key="1">
    <source>
        <dbReference type="EMBL" id="RPB28306.1"/>
    </source>
</evidence>
<sequence>MSHQPQSGNFSGKDIQPIEQKLAEISFIIENGKESHPPEIIAHLEPLVSDSYAALKPLKEKLSQISPDLQPLHEKLVSIRRSIKGCEARSSFASNDVNDFKRQLDEIESTKVDRKFLASDGSEPVGQGIVSELLEKCHSLADESLRRRGSIAPSLCPIAEKLFRLKSYLERLSVTQAWSLRETDLYDYITQVQEIDRSRVDGKFRDEHGNAPEDGQSTLLYLVRKCYMHIFSLLVSSEPVSEGLTPIYNQLQTVRRCLSEVKNSGGISSARDLYPYCMKLASIDNMRVDGKFMVGSDIPEGQGRVNSLLAECFEIVGDLRSAIDDSS</sequence>
<organism evidence="1 2">
    <name type="scientific">Terfezia boudieri ATCC MYA-4762</name>
    <dbReference type="NCBI Taxonomy" id="1051890"/>
    <lineage>
        <taxon>Eukaryota</taxon>
        <taxon>Fungi</taxon>
        <taxon>Dikarya</taxon>
        <taxon>Ascomycota</taxon>
        <taxon>Pezizomycotina</taxon>
        <taxon>Pezizomycetes</taxon>
        <taxon>Pezizales</taxon>
        <taxon>Pezizaceae</taxon>
        <taxon>Terfezia</taxon>
    </lineage>
</organism>
<dbReference type="GO" id="GO:0005634">
    <property type="term" value="C:nucleus"/>
    <property type="evidence" value="ECO:0007669"/>
    <property type="project" value="TreeGrafter"/>
</dbReference>
<dbReference type="Pfam" id="PF10303">
    <property type="entry name" value="DUF2408"/>
    <property type="match status" value="2"/>
</dbReference>
<dbReference type="GO" id="GO:0005737">
    <property type="term" value="C:cytoplasm"/>
    <property type="evidence" value="ECO:0007669"/>
    <property type="project" value="TreeGrafter"/>
</dbReference>
<keyword evidence="2" id="KW-1185">Reference proteome</keyword>
<evidence type="ECO:0000313" key="2">
    <source>
        <dbReference type="Proteomes" id="UP000267821"/>
    </source>
</evidence>
<dbReference type="FunCoup" id="A0A3N4LZF8">
    <property type="interactions" value="37"/>
</dbReference>
<accession>A0A3N4LZF8</accession>
<name>A0A3N4LZF8_9PEZI</name>
<dbReference type="STRING" id="1051890.A0A3N4LZF8"/>
<dbReference type="PANTHER" id="PTHR28086:SF1">
    <property type="entry name" value="CU(2+) SUPPRESSING AND BLEOMYCIN SENSITIVE PROTEIN 1"/>
    <property type="match status" value="1"/>
</dbReference>
<protein>
    <submittedName>
        <fullName evidence="1">Uncharacterized protein</fullName>
    </submittedName>
</protein>
<dbReference type="InParanoid" id="A0A3N4LZF8"/>